<evidence type="ECO:0000313" key="3">
    <source>
        <dbReference type="EMBL" id="KKJ76568.1"/>
    </source>
</evidence>
<feature type="coiled-coil region" evidence="1">
    <location>
        <begin position="90"/>
        <end position="124"/>
    </location>
</feature>
<keyword evidence="2" id="KW-0472">Membrane</keyword>
<gene>
    <name evidence="3" type="ORF">WH95_12220</name>
</gene>
<comment type="caution">
    <text evidence="3">The sequence shown here is derived from an EMBL/GenBank/DDBJ whole genome shotgun (WGS) entry which is preliminary data.</text>
</comment>
<sequence>MPEENTEIQSKETKNWLPKLFLGMVFFIVIAFITITFSPTFRNFLTSIISIDGVISQKWGVIGDFFGGFLNPIVSLAAFGGVIYTVLLQRKELSLQRDELQITNEQLKASAEAQQEQSDHLSLQSFENILFKLIDRHCSNIENMRGKVGTVELFGSTLLIHIIGNVIKAVGKTSPKNVTNNGRNKEQFIEALHNRNLATFFTIYLRLSYRIYKYIWIYFGSTEEPSDQELSYAKLFRAHFTNEELFFLFVNSLTPEGHKYKKFIIRYKLLDNFDESKLPDDGYLREQYIQMRI</sequence>
<evidence type="ECO:0000313" key="4">
    <source>
        <dbReference type="Proteomes" id="UP000034491"/>
    </source>
</evidence>
<protein>
    <recommendedName>
        <fullName evidence="5">Phage abortive infection protein</fullName>
    </recommendedName>
</protein>
<dbReference type="Pfam" id="PF16872">
    <property type="entry name" value="putAbiC"/>
    <property type="match status" value="1"/>
</dbReference>
<reference evidence="3 4" key="1">
    <citation type="submission" date="2015-03" db="EMBL/GenBank/DDBJ databases">
        <title>Genome sequence of Kiloniella sp. P1-1, isolated from the gut microflora of Pacific white shrimp, Penaeus vannamei.</title>
        <authorList>
            <person name="Shao Z."/>
            <person name="Wang L."/>
            <person name="Li X."/>
        </authorList>
    </citation>
    <scope>NUCLEOTIDE SEQUENCE [LARGE SCALE GENOMIC DNA]</scope>
    <source>
        <strain evidence="3 4">P1-1</strain>
    </source>
</reference>
<evidence type="ECO:0008006" key="5">
    <source>
        <dbReference type="Google" id="ProtNLM"/>
    </source>
</evidence>
<dbReference type="InterPro" id="IPR031709">
    <property type="entry name" value="PutAbiC"/>
</dbReference>
<dbReference type="RefSeq" id="WP_046507579.1">
    <property type="nucleotide sequence ID" value="NZ_LANI01000018.1"/>
</dbReference>
<dbReference type="OrthoDB" id="6678638at2"/>
<dbReference type="EMBL" id="LANI01000018">
    <property type="protein sequence ID" value="KKJ76568.1"/>
    <property type="molecule type" value="Genomic_DNA"/>
</dbReference>
<feature type="transmembrane region" description="Helical" evidence="2">
    <location>
        <begin position="20"/>
        <end position="41"/>
    </location>
</feature>
<keyword evidence="4" id="KW-1185">Reference proteome</keyword>
<proteinExistence type="predicted"/>
<accession>A0A0M2RAD9</accession>
<dbReference type="AlphaFoldDB" id="A0A0M2RAD9"/>
<feature type="transmembrane region" description="Helical" evidence="2">
    <location>
        <begin position="61"/>
        <end position="87"/>
    </location>
</feature>
<dbReference type="Proteomes" id="UP000034491">
    <property type="component" value="Unassembled WGS sequence"/>
</dbReference>
<name>A0A0M2RAD9_9PROT</name>
<evidence type="ECO:0000256" key="2">
    <source>
        <dbReference type="SAM" id="Phobius"/>
    </source>
</evidence>
<keyword evidence="2" id="KW-0812">Transmembrane</keyword>
<keyword evidence="2" id="KW-1133">Transmembrane helix</keyword>
<evidence type="ECO:0000256" key="1">
    <source>
        <dbReference type="SAM" id="Coils"/>
    </source>
</evidence>
<keyword evidence="1" id="KW-0175">Coiled coil</keyword>
<organism evidence="3 4">
    <name type="scientific">Kiloniella litopenaei</name>
    <dbReference type="NCBI Taxonomy" id="1549748"/>
    <lineage>
        <taxon>Bacteria</taxon>
        <taxon>Pseudomonadati</taxon>
        <taxon>Pseudomonadota</taxon>
        <taxon>Alphaproteobacteria</taxon>
        <taxon>Rhodospirillales</taxon>
        <taxon>Kiloniellaceae</taxon>
        <taxon>Kiloniella</taxon>
    </lineage>
</organism>